<dbReference type="PANTHER" id="PTHR47354:SF1">
    <property type="entry name" value="CARNITINE MONOOXYGENASE REDUCTASE SUBUNIT"/>
    <property type="match status" value="1"/>
</dbReference>
<dbReference type="GO" id="GO:0046872">
    <property type="term" value="F:metal ion binding"/>
    <property type="evidence" value="ECO:0007669"/>
    <property type="project" value="UniProtKB-KW"/>
</dbReference>
<dbReference type="CDD" id="cd00207">
    <property type="entry name" value="fer2"/>
    <property type="match status" value="1"/>
</dbReference>
<reference evidence="10" key="1">
    <citation type="submission" date="2017-06" db="EMBL/GenBank/DDBJ databases">
        <authorList>
            <person name="LiPuma J."/>
            <person name="Spilker T."/>
        </authorList>
    </citation>
    <scope>NUCLEOTIDE SEQUENCE [LARGE SCALE GENOMIC DNA]</scope>
    <source>
        <strain evidence="10">AU17325</strain>
    </source>
</reference>
<evidence type="ECO:0000256" key="6">
    <source>
        <dbReference type="ARBA" id="ARBA00023014"/>
    </source>
</evidence>
<dbReference type="InterPro" id="IPR017938">
    <property type="entry name" value="Riboflavin_synthase-like_b-brl"/>
</dbReference>
<evidence type="ECO:0000256" key="3">
    <source>
        <dbReference type="ARBA" id="ARBA00022723"/>
    </source>
</evidence>
<dbReference type="Gene3D" id="3.40.50.80">
    <property type="entry name" value="Nucleotide-binding domain of ferredoxin-NADP reductase (FNR) module"/>
    <property type="match status" value="1"/>
</dbReference>
<dbReference type="InterPro" id="IPR050415">
    <property type="entry name" value="MRET"/>
</dbReference>
<keyword evidence="5" id="KW-0408">Iron</keyword>
<comment type="caution">
    <text evidence="9">The sequence shown here is derived from an EMBL/GenBank/DDBJ whole genome shotgun (WGS) entry which is preliminary data.</text>
</comment>
<dbReference type="SUPFAM" id="SSF52343">
    <property type="entry name" value="Ferredoxin reductase-like, C-terminal NADP-linked domain"/>
    <property type="match status" value="1"/>
</dbReference>
<evidence type="ECO:0000259" key="7">
    <source>
        <dbReference type="PROSITE" id="PS51085"/>
    </source>
</evidence>
<feature type="domain" description="2Fe-2S ferredoxin-type" evidence="7">
    <location>
        <begin position="241"/>
        <end position="326"/>
    </location>
</feature>
<dbReference type="Pfam" id="PF00175">
    <property type="entry name" value="NAD_binding_1"/>
    <property type="match status" value="1"/>
</dbReference>
<keyword evidence="2" id="KW-0001">2Fe-2S</keyword>
<keyword evidence="1" id="KW-0285">Flavoprotein</keyword>
<dbReference type="GO" id="GO:0051537">
    <property type="term" value="F:2 iron, 2 sulfur cluster binding"/>
    <property type="evidence" value="ECO:0007669"/>
    <property type="project" value="UniProtKB-KW"/>
</dbReference>
<dbReference type="GO" id="GO:0016491">
    <property type="term" value="F:oxidoreductase activity"/>
    <property type="evidence" value="ECO:0007669"/>
    <property type="project" value="UniProtKB-KW"/>
</dbReference>
<dbReference type="PROSITE" id="PS51085">
    <property type="entry name" value="2FE2S_FER_2"/>
    <property type="match status" value="1"/>
</dbReference>
<dbReference type="Gene3D" id="3.10.20.30">
    <property type="match status" value="1"/>
</dbReference>
<feature type="domain" description="FAD-binding FR-type" evidence="8">
    <location>
        <begin position="9"/>
        <end position="111"/>
    </location>
</feature>
<dbReference type="Pfam" id="PF00111">
    <property type="entry name" value="Fer2"/>
    <property type="match status" value="1"/>
</dbReference>
<dbReference type="PRINTS" id="PR00409">
    <property type="entry name" value="PHDIOXRDTASE"/>
</dbReference>
<dbReference type="InterPro" id="IPR017927">
    <property type="entry name" value="FAD-bd_FR_type"/>
</dbReference>
<keyword evidence="6" id="KW-0411">Iron-sulfur</keyword>
<dbReference type="AlphaFoldDB" id="A0A228HPE0"/>
<sequence>MTQHQSGALDRQVLIVRAVADEANGIRSYELATEDDADLPAYEPGAHVAVHLENGITRQYSLYEAAGVRKTYRIAVLKDPASRGGSRFLHDQVGVGGHVRISGPFNHFPMVAGATSSLLIAGGIGITPILSMAHRLFSEGQPFALHYCARREQDAAFVDRLRNGVPFAAHVHLHFDGGDPGKGLDVRSLLYDVTEGRHLYCCGPGGLMNAVEAAASHWPAGTVHFERFAAETVDAAVNTAFRIHLCKSGLDLDVPADKSVLQVLKQAGFDISTVCEQGVCGACLTDVVDGVPEHRDQILTDEEKRANDVMAVCCSRSKSPRLVLDL</sequence>
<dbReference type="InterPro" id="IPR036010">
    <property type="entry name" value="2Fe-2S_ferredoxin-like_sf"/>
</dbReference>
<reference evidence="9 10" key="2">
    <citation type="submission" date="2017-08" db="EMBL/GenBank/DDBJ databases">
        <title>WGS of novel Burkholderia cepaca complex species.</title>
        <authorList>
            <person name="Lipuma J."/>
            <person name="Spilker T."/>
        </authorList>
    </citation>
    <scope>NUCLEOTIDE SEQUENCE [LARGE SCALE GENOMIC DNA]</scope>
    <source>
        <strain evidence="9 10">AU17325</strain>
    </source>
</reference>
<dbReference type="CDD" id="cd06185">
    <property type="entry name" value="PDR_like"/>
    <property type="match status" value="1"/>
</dbReference>
<evidence type="ECO:0000313" key="9">
    <source>
        <dbReference type="EMBL" id="OXI32033.1"/>
    </source>
</evidence>
<keyword evidence="3" id="KW-0479">Metal-binding</keyword>
<organism evidence="9 10">
    <name type="scientific">Burkholderia aenigmatica</name>
    <dbReference type="NCBI Taxonomy" id="2015348"/>
    <lineage>
        <taxon>Bacteria</taxon>
        <taxon>Pseudomonadati</taxon>
        <taxon>Pseudomonadota</taxon>
        <taxon>Betaproteobacteria</taxon>
        <taxon>Burkholderiales</taxon>
        <taxon>Burkholderiaceae</taxon>
        <taxon>Burkholderia</taxon>
        <taxon>Burkholderia cepacia complex</taxon>
    </lineage>
</organism>
<dbReference type="InterPro" id="IPR039261">
    <property type="entry name" value="FNR_nucleotide-bd"/>
</dbReference>
<keyword evidence="4" id="KW-0560">Oxidoreductase</keyword>
<dbReference type="Proteomes" id="UP000214600">
    <property type="component" value="Unassembled WGS sequence"/>
</dbReference>
<dbReference type="InterPro" id="IPR006058">
    <property type="entry name" value="2Fe2S_fd_BS"/>
</dbReference>
<dbReference type="RefSeq" id="WP_089454593.1">
    <property type="nucleotide sequence ID" value="NZ_NKFA01000040.1"/>
</dbReference>
<gene>
    <name evidence="9" type="ORF">CFB84_40875</name>
</gene>
<dbReference type="EMBL" id="NKFA01000040">
    <property type="protein sequence ID" value="OXI32033.1"/>
    <property type="molecule type" value="Genomic_DNA"/>
</dbReference>
<evidence type="ECO:0000313" key="10">
    <source>
        <dbReference type="Proteomes" id="UP000214600"/>
    </source>
</evidence>
<dbReference type="PROSITE" id="PS00197">
    <property type="entry name" value="2FE2S_FER_1"/>
    <property type="match status" value="1"/>
</dbReference>
<evidence type="ECO:0000256" key="5">
    <source>
        <dbReference type="ARBA" id="ARBA00023004"/>
    </source>
</evidence>
<dbReference type="InterPro" id="IPR001433">
    <property type="entry name" value="OxRdtase_FAD/NAD-bd"/>
</dbReference>
<dbReference type="SUPFAM" id="SSF54292">
    <property type="entry name" value="2Fe-2S ferredoxin-like"/>
    <property type="match status" value="1"/>
</dbReference>
<name>A0A228HPE0_9BURK</name>
<dbReference type="InterPro" id="IPR012675">
    <property type="entry name" value="Beta-grasp_dom_sf"/>
</dbReference>
<dbReference type="PROSITE" id="PS51384">
    <property type="entry name" value="FAD_FR"/>
    <property type="match status" value="1"/>
</dbReference>
<evidence type="ECO:0000256" key="2">
    <source>
        <dbReference type="ARBA" id="ARBA00022714"/>
    </source>
</evidence>
<dbReference type="PANTHER" id="PTHR47354">
    <property type="entry name" value="NADH OXIDOREDUCTASE HCR"/>
    <property type="match status" value="1"/>
</dbReference>
<evidence type="ECO:0000256" key="1">
    <source>
        <dbReference type="ARBA" id="ARBA00022630"/>
    </source>
</evidence>
<protein>
    <submittedName>
        <fullName evidence="9">Oxidoreductase</fullName>
    </submittedName>
</protein>
<dbReference type="OrthoDB" id="544091at2"/>
<dbReference type="InterPro" id="IPR001041">
    <property type="entry name" value="2Fe-2S_ferredoxin-type"/>
</dbReference>
<evidence type="ECO:0000256" key="4">
    <source>
        <dbReference type="ARBA" id="ARBA00023002"/>
    </source>
</evidence>
<proteinExistence type="predicted"/>
<dbReference type="Gene3D" id="2.40.30.10">
    <property type="entry name" value="Translation factors"/>
    <property type="match status" value="1"/>
</dbReference>
<evidence type="ECO:0000259" key="8">
    <source>
        <dbReference type="PROSITE" id="PS51384"/>
    </source>
</evidence>
<dbReference type="SUPFAM" id="SSF63380">
    <property type="entry name" value="Riboflavin synthase domain-like"/>
    <property type="match status" value="1"/>
</dbReference>
<accession>A0A228HPE0</accession>